<keyword evidence="5" id="KW-1185">Reference proteome</keyword>
<feature type="domain" description="Inosine/uridine-preferring nucleoside hydrolase" evidence="3">
    <location>
        <begin position="9"/>
        <end position="301"/>
    </location>
</feature>
<comment type="caution">
    <text evidence="4">The sequence shown here is derived from an EMBL/GenBank/DDBJ whole genome shotgun (WGS) entry which is preliminary data.</text>
</comment>
<dbReference type="GO" id="GO:0005829">
    <property type="term" value="C:cytosol"/>
    <property type="evidence" value="ECO:0007669"/>
    <property type="project" value="TreeGrafter"/>
</dbReference>
<dbReference type="PROSITE" id="PS01247">
    <property type="entry name" value="IUNH"/>
    <property type="match status" value="1"/>
</dbReference>
<evidence type="ECO:0000313" key="4">
    <source>
        <dbReference type="EMBL" id="MBB6636059.1"/>
    </source>
</evidence>
<dbReference type="InterPro" id="IPR023186">
    <property type="entry name" value="IUNH"/>
</dbReference>
<sequence>MTLELARPIIIDCDPGHDDAIAILLALANPERLRVLGITTVGGNQVLEKITDNALKLLSFVDADIPVAMGAKGPLLGKLVTGAEAHGESGMDGPVLPPSKFRPVRQGAVEFMVERIRSSDRPVTLVPIGPLTNVAMLLAAYPDVKEKIERISLMGGGLAYGNVTAAAEFNIYVDPEAARIVFESGIPIAMSGLDVTDKAMIYEEEIAELKRRGKVSVMVGELLDFYSIYSRKLGFDGSSLHDPCAVAWLLQPELFESKAYCVTVETKGERTRGMTVADMRRKPGDAPNAHVLLDVDRDAFIRLLFDALERLDRQAALRPAEGE</sequence>
<accession>A0A841SYT9</accession>
<dbReference type="Proteomes" id="UP000535838">
    <property type="component" value="Unassembled WGS sequence"/>
</dbReference>
<dbReference type="InterPro" id="IPR036452">
    <property type="entry name" value="Ribo_hydro-like"/>
</dbReference>
<dbReference type="GO" id="GO:0006152">
    <property type="term" value="P:purine nucleoside catabolic process"/>
    <property type="evidence" value="ECO:0007669"/>
    <property type="project" value="TreeGrafter"/>
</dbReference>
<dbReference type="AlphaFoldDB" id="A0A841SYT9"/>
<dbReference type="Gene3D" id="3.90.245.10">
    <property type="entry name" value="Ribonucleoside hydrolase-like"/>
    <property type="match status" value="1"/>
</dbReference>
<protein>
    <submittedName>
        <fullName evidence="4">Nucleoside hydrolase</fullName>
    </submittedName>
</protein>
<name>A0A841SYT9_9BACL</name>
<dbReference type="GO" id="GO:0008477">
    <property type="term" value="F:purine nucleosidase activity"/>
    <property type="evidence" value="ECO:0007669"/>
    <property type="project" value="TreeGrafter"/>
</dbReference>
<gene>
    <name evidence="4" type="ORF">H7B67_18215</name>
</gene>
<dbReference type="GO" id="GO:0045437">
    <property type="term" value="F:uridine nucleosidase activity"/>
    <property type="evidence" value="ECO:0007669"/>
    <property type="project" value="UniProtKB-ARBA"/>
</dbReference>
<dbReference type="RefSeq" id="WP_185121294.1">
    <property type="nucleotide sequence ID" value="NZ_JACJVQ010000016.1"/>
</dbReference>
<dbReference type="EMBL" id="JACJVQ010000016">
    <property type="protein sequence ID" value="MBB6636059.1"/>
    <property type="molecule type" value="Genomic_DNA"/>
</dbReference>
<dbReference type="CDD" id="cd02651">
    <property type="entry name" value="nuc_hydro_IU_UC_XIUA"/>
    <property type="match status" value="1"/>
</dbReference>
<organism evidence="4 5">
    <name type="scientific">Cohnella thailandensis</name>
    <dbReference type="NCBI Taxonomy" id="557557"/>
    <lineage>
        <taxon>Bacteria</taxon>
        <taxon>Bacillati</taxon>
        <taxon>Bacillota</taxon>
        <taxon>Bacilli</taxon>
        <taxon>Bacillales</taxon>
        <taxon>Paenibacillaceae</taxon>
        <taxon>Cohnella</taxon>
    </lineage>
</organism>
<dbReference type="SUPFAM" id="SSF53590">
    <property type="entry name" value="Nucleoside hydrolase"/>
    <property type="match status" value="1"/>
</dbReference>
<evidence type="ECO:0000256" key="2">
    <source>
        <dbReference type="ARBA" id="ARBA00023295"/>
    </source>
</evidence>
<evidence type="ECO:0000259" key="3">
    <source>
        <dbReference type="Pfam" id="PF01156"/>
    </source>
</evidence>
<dbReference type="Pfam" id="PF01156">
    <property type="entry name" value="IU_nuc_hydro"/>
    <property type="match status" value="1"/>
</dbReference>
<dbReference type="InterPro" id="IPR001910">
    <property type="entry name" value="Inosine/uridine_hydrolase_dom"/>
</dbReference>
<evidence type="ECO:0000256" key="1">
    <source>
        <dbReference type="ARBA" id="ARBA00022801"/>
    </source>
</evidence>
<keyword evidence="1 4" id="KW-0378">Hydrolase</keyword>
<dbReference type="PANTHER" id="PTHR12304:SF4">
    <property type="entry name" value="URIDINE NUCLEOSIDASE"/>
    <property type="match status" value="1"/>
</dbReference>
<keyword evidence="2" id="KW-0326">Glycosidase</keyword>
<reference evidence="4 5" key="1">
    <citation type="submission" date="2020-08" db="EMBL/GenBank/DDBJ databases">
        <title>Cohnella phylogeny.</title>
        <authorList>
            <person name="Dunlap C."/>
        </authorList>
    </citation>
    <scope>NUCLEOTIDE SEQUENCE [LARGE SCALE GENOMIC DNA]</scope>
    <source>
        <strain evidence="4 5">DSM 25241</strain>
    </source>
</reference>
<dbReference type="PANTHER" id="PTHR12304">
    <property type="entry name" value="INOSINE-URIDINE PREFERRING NUCLEOSIDE HYDROLASE"/>
    <property type="match status" value="1"/>
</dbReference>
<dbReference type="InterPro" id="IPR015910">
    <property type="entry name" value="I/U_nuclsd_hydro_CS"/>
</dbReference>
<evidence type="ECO:0000313" key="5">
    <source>
        <dbReference type="Proteomes" id="UP000535838"/>
    </source>
</evidence>
<proteinExistence type="predicted"/>